<sequence>MATSSPLLSLVKTIFIPAVISLLLFLLLTFAVLPLWRRYRNRYSQYLPVPTYTSGLSNFLSRRLSMLTLPSTWSRNGGSVDSVDVDDFLDDGEELGSVDPRLVNVIRQVISRGDDHVRRLSRDLEEGFMDDSEDSDDDQTHA</sequence>
<name>A0A8K0J4H1_9HYPO</name>
<protein>
    <submittedName>
        <fullName evidence="2">Uncharacterized protein</fullName>
    </submittedName>
</protein>
<keyword evidence="1" id="KW-0812">Transmembrane</keyword>
<gene>
    <name evidence="2" type="ORF">E4U42_005229</name>
</gene>
<accession>A0A8K0J4H1</accession>
<keyword evidence="3" id="KW-1185">Reference proteome</keyword>
<dbReference type="Proteomes" id="UP000811619">
    <property type="component" value="Unassembled WGS sequence"/>
</dbReference>
<feature type="transmembrane region" description="Helical" evidence="1">
    <location>
        <begin position="14"/>
        <end position="36"/>
    </location>
</feature>
<organism evidence="2 3">
    <name type="scientific">Claviceps africana</name>
    <dbReference type="NCBI Taxonomy" id="83212"/>
    <lineage>
        <taxon>Eukaryota</taxon>
        <taxon>Fungi</taxon>
        <taxon>Dikarya</taxon>
        <taxon>Ascomycota</taxon>
        <taxon>Pezizomycotina</taxon>
        <taxon>Sordariomycetes</taxon>
        <taxon>Hypocreomycetidae</taxon>
        <taxon>Hypocreales</taxon>
        <taxon>Clavicipitaceae</taxon>
        <taxon>Claviceps</taxon>
    </lineage>
</organism>
<keyword evidence="1" id="KW-1133">Transmembrane helix</keyword>
<dbReference type="OrthoDB" id="5427070at2759"/>
<comment type="caution">
    <text evidence="2">The sequence shown here is derived from an EMBL/GenBank/DDBJ whole genome shotgun (WGS) entry which is preliminary data.</text>
</comment>
<keyword evidence="1" id="KW-0472">Membrane</keyword>
<dbReference type="EMBL" id="SRPY01000492">
    <property type="protein sequence ID" value="KAG5922827.1"/>
    <property type="molecule type" value="Genomic_DNA"/>
</dbReference>
<evidence type="ECO:0000256" key="1">
    <source>
        <dbReference type="SAM" id="Phobius"/>
    </source>
</evidence>
<dbReference type="AlphaFoldDB" id="A0A8K0J4H1"/>
<reference evidence="2" key="1">
    <citation type="journal article" date="2020" name="bioRxiv">
        <title>Whole genome comparisons of ergot fungi reveals the divergence and evolution of species within the genus Claviceps are the result of varying mechanisms driving genome evolution and host range expansion.</title>
        <authorList>
            <person name="Wyka S.A."/>
            <person name="Mondo S.J."/>
            <person name="Liu M."/>
            <person name="Dettman J."/>
            <person name="Nalam V."/>
            <person name="Broders K.D."/>
        </authorList>
    </citation>
    <scope>NUCLEOTIDE SEQUENCE</scope>
    <source>
        <strain evidence="2">CCC 489</strain>
    </source>
</reference>
<evidence type="ECO:0000313" key="3">
    <source>
        <dbReference type="Proteomes" id="UP000811619"/>
    </source>
</evidence>
<evidence type="ECO:0000313" key="2">
    <source>
        <dbReference type="EMBL" id="KAG5922827.1"/>
    </source>
</evidence>
<proteinExistence type="predicted"/>